<dbReference type="InterPro" id="IPR029044">
    <property type="entry name" value="Nucleotide-diphossugar_trans"/>
</dbReference>
<dbReference type="SUPFAM" id="SSF53448">
    <property type="entry name" value="Nucleotide-diphospho-sugar transferases"/>
    <property type="match status" value="1"/>
</dbReference>
<dbReference type="Proteomes" id="UP001524587">
    <property type="component" value="Unassembled WGS sequence"/>
</dbReference>
<reference evidence="1 2" key="1">
    <citation type="submission" date="2022-06" db="EMBL/GenBank/DDBJ databases">
        <title>Endosaccharibacter gen. nov., sp. nov., endophytic bacteria isolated from sugarcane.</title>
        <authorList>
            <person name="Pitiwittayakul N."/>
            <person name="Yukphan P."/>
            <person name="Charoenyingcharoen P."/>
            <person name="Tanasupawat S."/>
        </authorList>
    </citation>
    <scope>NUCLEOTIDE SEQUENCE [LARGE SCALE GENOMIC DNA]</scope>
    <source>
        <strain evidence="1 2">KSS8</strain>
    </source>
</reference>
<keyword evidence="2" id="KW-1185">Reference proteome</keyword>
<dbReference type="Gene3D" id="3.90.550.40">
    <property type="match status" value="1"/>
</dbReference>
<dbReference type="RefSeq" id="WP_422863259.1">
    <property type="nucleotide sequence ID" value="NZ_JAMSKV010000003.1"/>
</dbReference>
<protein>
    <recommendedName>
        <fullName evidence="3">Glycosyltransferase</fullName>
    </recommendedName>
</protein>
<accession>A0ABT1W4I7</accession>
<dbReference type="EMBL" id="JAMSKV010000003">
    <property type="protein sequence ID" value="MCQ8277798.1"/>
    <property type="molecule type" value="Genomic_DNA"/>
</dbReference>
<evidence type="ECO:0000313" key="1">
    <source>
        <dbReference type="EMBL" id="MCQ8277798.1"/>
    </source>
</evidence>
<evidence type="ECO:0008006" key="3">
    <source>
        <dbReference type="Google" id="ProtNLM"/>
    </source>
</evidence>
<name>A0ABT1W4I7_9PROT</name>
<evidence type="ECO:0000313" key="2">
    <source>
        <dbReference type="Proteomes" id="UP001524587"/>
    </source>
</evidence>
<gene>
    <name evidence="1" type="ORF">NFI95_04985</name>
</gene>
<proteinExistence type="predicted"/>
<comment type="caution">
    <text evidence="1">The sequence shown here is derived from an EMBL/GenBank/DDBJ whole genome shotgun (WGS) entry which is preliminary data.</text>
</comment>
<organism evidence="1 2">
    <name type="scientific">Endosaccharibacter trunci</name>
    <dbReference type="NCBI Taxonomy" id="2812733"/>
    <lineage>
        <taxon>Bacteria</taxon>
        <taxon>Pseudomonadati</taxon>
        <taxon>Pseudomonadota</taxon>
        <taxon>Alphaproteobacteria</taxon>
        <taxon>Acetobacterales</taxon>
        <taxon>Acetobacteraceae</taxon>
        <taxon>Endosaccharibacter</taxon>
    </lineage>
</organism>
<sequence>MRPHIFIATPCFGGLVTQGYMQSVVGLIAAAPTLELDLSLAMLGQDALITRARNTLVGQFLHQTTATHLLFVDSDISFQPIDVVRLVEAAKPLVAGIYPLKSYYWDRAFHDRARAGEPIETAGLHYVGTPAEPRRSQGDLVAADFAGTGFMLIQRMMLERMISAYPETRYSAIDAYRTGSPHAATNHALFDCQIEPETGSYRSEDFVFCSRWRKIGGEVWLDTGVELTHTGPSDFKGTPRSRYGNAG</sequence>